<name>A0ABZ0WGH2_9BURK</name>
<sequence>MDTSTVIPISGSVPARPKRAARGTPAADMRTLAPGDPPSLAVTAAAATPLQANGVSELVRLRTRVNALAAELAAVGEATRRQLARELHDSVGAELTATHFALANLETRLADHAPQAALEAFALVRRSLEATGDAVRQALAGLHAPQLDAGIVRALSQWTGGFAQRTGLRTSLVCAADVRLTRLPPASALAVFRVAQEALTNVARHAQATGADVQIETSRRYLTLIVSDDGVGLSPRAARRCRSAVDHDDAEFDGHFGVSGMRVRCEAFGGKLQIMAKRLGATAIATTAAGRPKHGTRLRARFAWDALMGAVPAQASAVCQAKVLR</sequence>
<proteinExistence type="predicted"/>
<dbReference type="SUPFAM" id="SSF55874">
    <property type="entry name" value="ATPase domain of HSP90 chaperone/DNA topoisomerase II/histidine kinase"/>
    <property type="match status" value="1"/>
</dbReference>
<keyword evidence="8" id="KW-1185">Reference proteome</keyword>
<protein>
    <submittedName>
        <fullName evidence="7">Histidine kinase</fullName>
    </submittedName>
</protein>
<evidence type="ECO:0000313" key="8">
    <source>
        <dbReference type="Proteomes" id="UP001325479"/>
    </source>
</evidence>
<evidence type="ECO:0000256" key="1">
    <source>
        <dbReference type="ARBA" id="ARBA00022679"/>
    </source>
</evidence>
<dbReference type="GO" id="GO:0016301">
    <property type="term" value="F:kinase activity"/>
    <property type="evidence" value="ECO:0007669"/>
    <property type="project" value="UniProtKB-KW"/>
</dbReference>
<evidence type="ECO:0000256" key="2">
    <source>
        <dbReference type="ARBA" id="ARBA00022777"/>
    </source>
</evidence>
<reference evidence="7 8" key="1">
    <citation type="submission" date="2023-12" db="EMBL/GenBank/DDBJ databases">
        <title>Genome sequencing and assembly of bacterial species from a model synthetic community.</title>
        <authorList>
            <person name="Hogle S.L."/>
        </authorList>
    </citation>
    <scope>NUCLEOTIDE SEQUENCE [LARGE SCALE GENOMIC DNA]</scope>
    <source>
        <strain evidence="7 8">HAMBI 2494</strain>
    </source>
</reference>
<dbReference type="Gene3D" id="3.30.565.10">
    <property type="entry name" value="Histidine kinase-like ATPase, C-terminal domain"/>
    <property type="match status" value="1"/>
</dbReference>
<accession>A0ABZ0WGH2</accession>
<dbReference type="Pfam" id="PF07730">
    <property type="entry name" value="HisKA_3"/>
    <property type="match status" value="1"/>
</dbReference>
<keyword evidence="1" id="KW-0808">Transferase</keyword>
<dbReference type="RefSeq" id="WP_114814126.1">
    <property type="nucleotide sequence ID" value="NZ_CP139965.1"/>
</dbReference>
<evidence type="ECO:0000256" key="3">
    <source>
        <dbReference type="ARBA" id="ARBA00023012"/>
    </source>
</evidence>
<dbReference type="Proteomes" id="UP001325479">
    <property type="component" value="Chromosome"/>
</dbReference>
<dbReference type="Gene3D" id="1.20.5.1930">
    <property type="match status" value="1"/>
</dbReference>
<dbReference type="CDD" id="cd16917">
    <property type="entry name" value="HATPase_UhpB-NarQ-NarX-like"/>
    <property type="match status" value="1"/>
</dbReference>
<dbReference type="InterPro" id="IPR036890">
    <property type="entry name" value="HATPase_C_sf"/>
</dbReference>
<feature type="region of interest" description="Disordered" evidence="4">
    <location>
        <begin position="1"/>
        <end position="36"/>
    </location>
</feature>
<dbReference type="EMBL" id="CP139965">
    <property type="protein sequence ID" value="WQD76382.1"/>
    <property type="molecule type" value="Genomic_DNA"/>
</dbReference>
<gene>
    <name evidence="7" type="ORF">U0042_20100</name>
</gene>
<evidence type="ECO:0000259" key="5">
    <source>
        <dbReference type="Pfam" id="PF02518"/>
    </source>
</evidence>
<dbReference type="InterPro" id="IPR003594">
    <property type="entry name" value="HATPase_dom"/>
</dbReference>
<feature type="domain" description="Histidine kinase/HSP90-like ATPase" evidence="5">
    <location>
        <begin position="189"/>
        <end position="301"/>
    </location>
</feature>
<organism evidence="7 8">
    <name type="scientific">Paraburkholderia kururiensis</name>
    <dbReference type="NCBI Taxonomy" id="984307"/>
    <lineage>
        <taxon>Bacteria</taxon>
        <taxon>Pseudomonadati</taxon>
        <taxon>Pseudomonadota</taxon>
        <taxon>Betaproteobacteria</taxon>
        <taxon>Burkholderiales</taxon>
        <taxon>Burkholderiaceae</taxon>
        <taxon>Paraburkholderia</taxon>
    </lineage>
</organism>
<dbReference type="InterPro" id="IPR050482">
    <property type="entry name" value="Sensor_HK_TwoCompSys"/>
</dbReference>
<dbReference type="Pfam" id="PF02518">
    <property type="entry name" value="HATPase_c"/>
    <property type="match status" value="1"/>
</dbReference>
<dbReference type="PANTHER" id="PTHR24421">
    <property type="entry name" value="NITRATE/NITRITE SENSOR PROTEIN NARX-RELATED"/>
    <property type="match status" value="1"/>
</dbReference>
<evidence type="ECO:0000259" key="6">
    <source>
        <dbReference type="Pfam" id="PF07730"/>
    </source>
</evidence>
<keyword evidence="2 7" id="KW-0418">Kinase</keyword>
<feature type="domain" description="Signal transduction histidine kinase subgroup 3 dimerisation and phosphoacceptor" evidence="6">
    <location>
        <begin position="80"/>
        <end position="146"/>
    </location>
</feature>
<dbReference type="InterPro" id="IPR011712">
    <property type="entry name" value="Sig_transdc_His_kin_sub3_dim/P"/>
</dbReference>
<keyword evidence="3" id="KW-0902">Two-component regulatory system</keyword>
<evidence type="ECO:0000256" key="4">
    <source>
        <dbReference type="SAM" id="MobiDB-lite"/>
    </source>
</evidence>
<evidence type="ECO:0000313" key="7">
    <source>
        <dbReference type="EMBL" id="WQD76382.1"/>
    </source>
</evidence>
<dbReference type="PANTHER" id="PTHR24421:SF58">
    <property type="entry name" value="SIGNAL TRANSDUCTION HISTIDINE-PROTEIN KINASE_PHOSPHATASE UHPB"/>
    <property type="match status" value="1"/>
</dbReference>